<organism evidence="5">
    <name type="scientific">Stutzerimonas stutzeri</name>
    <name type="common">Pseudomonas stutzeri</name>
    <dbReference type="NCBI Taxonomy" id="316"/>
    <lineage>
        <taxon>Bacteria</taxon>
        <taxon>Pseudomonadati</taxon>
        <taxon>Pseudomonadota</taxon>
        <taxon>Gammaproteobacteria</taxon>
        <taxon>Pseudomonadales</taxon>
        <taxon>Pseudomonadaceae</taxon>
        <taxon>Stutzerimonas</taxon>
    </lineage>
</organism>
<accession>O87803</accession>
<dbReference type="CDD" id="cd00207">
    <property type="entry name" value="fer2"/>
    <property type="match status" value="1"/>
</dbReference>
<dbReference type="PANTHER" id="PTHR47354">
    <property type="entry name" value="NADH OXIDOREDUCTASE HCR"/>
    <property type="match status" value="1"/>
</dbReference>
<dbReference type="Pfam" id="PF00970">
    <property type="entry name" value="FAD_binding_6"/>
    <property type="match status" value="1"/>
</dbReference>
<comment type="cofactor">
    <cofactor evidence="2">
        <name>[2Fe-2S] cluster</name>
        <dbReference type="ChEBI" id="CHEBI:190135"/>
    </cofactor>
</comment>
<dbReference type="Gene3D" id="3.10.20.30">
    <property type="match status" value="1"/>
</dbReference>
<dbReference type="PRINTS" id="PR00410">
    <property type="entry name" value="PHEHYDRXLASE"/>
</dbReference>
<dbReference type="InterPro" id="IPR017938">
    <property type="entry name" value="Riboflavin_synthase-like_b-brl"/>
</dbReference>
<keyword evidence="1" id="KW-0411">Iron-sulfur</keyword>
<dbReference type="InterPro" id="IPR012675">
    <property type="entry name" value="Beta-grasp_dom_sf"/>
</dbReference>
<dbReference type="SUPFAM" id="SSF52343">
    <property type="entry name" value="Ferredoxin reductase-like, C-terminal NADP-linked domain"/>
    <property type="match status" value="1"/>
</dbReference>
<sequence length="341" mass="38159">MSNKIKIADTDVEFTISDRDTILRAALRDGIPISYECNSGGCGSCKIDVVEGQVETLWGEAPGLSPRDKRKSRKLACQCLASGPVTIKAQLTDNKLPEIRPFRRRVRYVGRRDLTSDMAEFSFQAEEPALFLPGQYAMLTVPGIEGDRAYSMSNVSNDSGRWQFIIKRMPGGKASNWLFDELKPGGMIEIDGPFGLAYLHPEIQRDVVCIAGGSGLSPVMSIVRAITGDPRLSERKVHLFYGGRTPQDLCTSELLSEIEPLNTKAKVISKTAVSDHQSAEKENWEGPCCYIHELAEQTLGDHMMEFEYYFCGPPPLTEAVQRMLMIDHKVPFDRIHFDRFF</sequence>
<evidence type="ECO:0000256" key="1">
    <source>
        <dbReference type="ARBA" id="ARBA00023014"/>
    </source>
</evidence>
<dbReference type="EMBL" id="AJ005663">
    <property type="protein sequence ID" value="CAA06659.2"/>
    <property type="molecule type" value="Genomic_DNA"/>
</dbReference>
<dbReference type="PROSITE" id="PS00197">
    <property type="entry name" value="2FE2S_FER_1"/>
    <property type="match status" value="1"/>
</dbReference>
<evidence type="ECO:0000259" key="3">
    <source>
        <dbReference type="PROSITE" id="PS51085"/>
    </source>
</evidence>
<name>O87803_STUST</name>
<dbReference type="InterPro" id="IPR001041">
    <property type="entry name" value="2Fe-2S_ferredoxin-type"/>
</dbReference>
<dbReference type="SUPFAM" id="SSF54292">
    <property type="entry name" value="2Fe-2S ferredoxin-like"/>
    <property type="match status" value="1"/>
</dbReference>
<evidence type="ECO:0000256" key="2">
    <source>
        <dbReference type="ARBA" id="ARBA00034078"/>
    </source>
</evidence>
<feature type="domain" description="2Fe-2S ferredoxin-type" evidence="3">
    <location>
        <begin position="3"/>
        <end position="93"/>
    </location>
</feature>
<dbReference type="InterPro" id="IPR006058">
    <property type="entry name" value="2Fe2S_fd_BS"/>
</dbReference>
<keyword evidence="1" id="KW-0479">Metal-binding</keyword>
<keyword evidence="1" id="KW-0408">Iron</keyword>
<dbReference type="InterPro" id="IPR001433">
    <property type="entry name" value="OxRdtase_FAD/NAD-bd"/>
</dbReference>
<dbReference type="InterPro" id="IPR050415">
    <property type="entry name" value="MRET"/>
</dbReference>
<reference evidence="5" key="2">
    <citation type="journal article" date="1999" name="Appl. Environ. Microbiol.">
        <title>Identification of the Pseudomonas stutzeri OX1 toluene-o-xylene monooxygenase regulatory gene (touR) and of its cognate promoter.</title>
        <authorList>
            <person name="Arenghi F.L.G."/>
            <person name="Pinti M."/>
            <person name="Galli E."/>
            <person name="Barbieri P."/>
        </authorList>
    </citation>
    <scope>NUCLEOTIDE SEQUENCE</scope>
    <source>
        <strain evidence="5">OX1</strain>
    </source>
</reference>
<dbReference type="PROSITE" id="PS51085">
    <property type="entry name" value="2FE2S_FER_2"/>
    <property type="match status" value="1"/>
</dbReference>
<gene>
    <name evidence="5" type="primary">touF</name>
</gene>
<dbReference type="CDD" id="cd06190">
    <property type="entry name" value="T4MO_e_transfer_like"/>
    <property type="match status" value="1"/>
</dbReference>
<dbReference type="AlphaFoldDB" id="O87803"/>
<reference evidence="5" key="3">
    <citation type="submission" date="2003-02" db="EMBL/GenBank/DDBJ databases">
        <authorList>
            <person name="Bertoni G."/>
        </authorList>
    </citation>
    <scope>NUCLEOTIDE SEQUENCE</scope>
    <source>
        <strain evidence="5">OX1</strain>
    </source>
</reference>
<dbReference type="InterPro" id="IPR039261">
    <property type="entry name" value="FNR_nucleotide-bd"/>
</dbReference>
<evidence type="ECO:0000259" key="4">
    <source>
        <dbReference type="PROSITE" id="PS51384"/>
    </source>
</evidence>
<proteinExistence type="predicted"/>
<dbReference type="Pfam" id="PF00175">
    <property type="entry name" value="NAD_binding_1"/>
    <property type="match status" value="1"/>
</dbReference>
<dbReference type="PROSITE" id="PS51384">
    <property type="entry name" value="FAD_FR"/>
    <property type="match status" value="1"/>
</dbReference>
<dbReference type="InterPro" id="IPR036010">
    <property type="entry name" value="2Fe-2S_ferredoxin-like_sf"/>
</dbReference>
<feature type="domain" description="FAD-binding FR-type" evidence="4">
    <location>
        <begin position="101"/>
        <end position="200"/>
    </location>
</feature>
<dbReference type="PANTHER" id="PTHR47354:SF5">
    <property type="entry name" value="PROTEIN RFBI"/>
    <property type="match status" value="1"/>
</dbReference>
<protein>
    <submittedName>
        <fullName evidence="5">Oxidoreductase</fullName>
    </submittedName>
</protein>
<dbReference type="Pfam" id="PF00111">
    <property type="entry name" value="Fer2"/>
    <property type="match status" value="1"/>
</dbReference>
<dbReference type="InterPro" id="IPR008333">
    <property type="entry name" value="Cbr1-like_FAD-bd_dom"/>
</dbReference>
<dbReference type="SUPFAM" id="SSF63380">
    <property type="entry name" value="Riboflavin synthase domain-like"/>
    <property type="match status" value="1"/>
</dbReference>
<dbReference type="GO" id="GO:0016491">
    <property type="term" value="F:oxidoreductase activity"/>
    <property type="evidence" value="ECO:0007669"/>
    <property type="project" value="InterPro"/>
</dbReference>
<dbReference type="Gene3D" id="3.40.50.80">
    <property type="entry name" value="Nucleotide-binding domain of ferredoxin-NADP reductase (FNR) module"/>
    <property type="match status" value="1"/>
</dbReference>
<reference evidence="5" key="1">
    <citation type="journal article" date="1998" name="Appl. Environ. Microbiol.">
        <title>Analysis of the gene cluster encoding toluene/o-xylene monooxygenase from Pseudomonas stutzeri OX1.</title>
        <authorList>
            <person name="Bertoni G."/>
            <person name="Martino M."/>
            <person name="Galli E."/>
            <person name="Barbieri P."/>
        </authorList>
    </citation>
    <scope>NUCLEOTIDE SEQUENCE</scope>
    <source>
        <strain evidence="5">OX1</strain>
    </source>
</reference>
<dbReference type="InterPro" id="IPR001709">
    <property type="entry name" value="Flavoprot_Pyr_Nucl_cyt_Rdtase"/>
</dbReference>
<evidence type="ECO:0000313" key="5">
    <source>
        <dbReference type="EMBL" id="CAA06659.2"/>
    </source>
</evidence>
<dbReference type="InterPro" id="IPR017927">
    <property type="entry name" value="FAD-bd_FR_type"/>
</dbReference>
<dbReference type="Gene3D" id="2.40.30.10">
    <property type="entry name" value="Translation factors"/>
    <property type="match status" value="1"/>
</dbReference>
<dbReference type="PRINTS" id="PR00371">
    <property type="entry name" value="FPNCR"/>
</dbReference>
<dbReference type="GO" id="GO:0051537">
    <property type="term" value="F:2 iron, 2 sulfur cluster binding"/>
    <property type="evidence" value="ECO:0007669"/>
    <property type="project" value="InterPro"/>
</dbReference>